<feature type="repeat" description="ANK" evidence="3">
    <location>
        <begin position="91"/>
        <end position="123"/>
    </location>
</feature>
<dbReference type="GO" id="GO:0005096">
    <property type="term" value="F:GTPase activator activity"/>
    <property type="evidence" value="ECO:0007669"/>
    <property type="project" value="InterPro"/>
</dbReference>
<dbReference type="AlphaFoldDB" id="A0A0A9G9G4"/>
<keyword evidence="3" id="KW-0040">ANK repeat</keyword>
<evidence type="ECO:0000256" key="1">
    <source>
        <dbReference type="ARBA" id="ARBA00022723"/>
    </source>
</evidence>
<dbReference type="SUPFAM" id="SSF48403">
    <property type="entry name" value="Ankyrin repeat"/>
    <property type="match status" value="1"/>
</dbReference>
<dbReference type="Gene3D" id="1.25.40.20">
    <property type="entry name" value="Ankyrin repeat-containing domain"/>
    <property type="match status" value="1"/>
</dbReference>
<dbReference type="Pfam" id="PF12796">
    <property type="entry name" value="Ank_2"/>
    <property type="match status" value="1"/>
</dbReference>
<dbReference type="PANTHER" id="PTHR23180:SF160">
    <property type="entry name" value="ADP-RIBOSYLATION FACTOR GTPASE-ACTIVATING PROTEIN EFFECTOR PROTEIN 1"/>
    <property type="match status" value="1"/>
</dbReference>
<keyword evidence="2" id="KW-0862">Zinc</keyword>
<dbReference type="SMART" id="SM00248">
    <property type="entry name" value="ANK"/>
    <property type="match status" value="2"/>
</dbReference>
<reference evidence="4" key="2">
    <citation type="journal article" date="2015" name="Data Brief">
        <title>Shoot transcriptome of the giant reed, Arundo donax.</title>
        <authorList>
            <person name="Barrero R.A."/>
            <person name="Guerrero F.D."/>
            <person name="Moolhuijzen P."/>
            <person name="Goolsby J.A."/>
            <person name="Tidwell J."/>
            <person name="Bellgard S.E."/>
            <person name="Bellgard M.I."/>
        </authorList>
    </citation>
    <scope>NUCLEOTIDE SEQUENCE</scope>
    <source>
        <tissue evidence="4">Shoot tissue taken approximately 20 cm above the soil surface</tissue>
    </source>
</reference>
<dbReference type="PANTHER" id="PTHR23180">
    <property type="entry name" value="CENTAURIN/ARF"/>
    <property type="match status" value="1"/>
</dbReference>
<proteinExistence type="predicted"/>
<dbReference type="EMBL" id="GBRH01177817">
    <property type="protein sequence ID" value="JAE20079.1"/>
    <property type="molecule type" value="Transcribed_RNA"/>
</dbReference>
<organism evidence="4">
    <name type="scientific">Arundo donax</name>
    <name type="common">Giant reed</name>
    <name type="synonym">Donax arundinaceus</name>
    <dbReference type="NCBI Taxonomy" id="35708"/>
    <lineage>
        <taxon>Eukaryota</taxon>
        <taxon>Viridiplantae</taxon>
        <taxon>Streptophyta</taxon>
        <taxon>Embryophyta</taxon>
        <taxon>Tracheophyta</taxon>
        <taxon>Spermatophyta</taxon>
        <taxon>Magnoliopsida</taxon>
        <taxon>Liliopsida</taxon>
        <taxon>Poales</taxon>
        <taxon>Poaceae</taxon>
        <taxon>PACMAD clade</taxon>
        <taxon>Arundinoideae</taxon>
        <taxon>Arundineae</taxon>
        <taxon>Arundo</taxon>
    </lineage>
</organism>
<name>A0A0A9G9G4_ARUDO</name>
<sequence>MWDNVSSNNKKVVYSLIVGSNADVNFTYGQTSFNSALTLGKALLLQEQPSSPSNGSSRCFDRNPLEKGSLGDSISPASTSARIDELDDCVEGSSLLHLACRVADLGMVELLLQYGANVNCTDSRGRTPLHHSIMKGRHMYAKLLLSRGADSQATD</sequence>
<dbReference type="PROSITE" id="PS50297">
    <property type="entry name" value="ANK_REP_REGION"/>
    <property type="match status" value="2"/>
</dbReference>
<dbReference type="InterPro" id="IPR002110">
    <property type="entry name" value="Ankyrin_rpt"/>
</dbReference>
<reference evidence="4" key="1">
    <citation type="submission" date="2014-09" db="EMBL/GenBank/DDBJ databases">
        <authorList>
            <person name="Magalhaes I.L.F."/>
            <person name="Oliveira U."/>
            <person name="Santos F.R."/>
            <person name="Vidigal T.H.D.A."/>
            <person name="Brescovit A.D."/>
            <person name="Santos A.J."/>
        </authorList>
    </citation>
    <scope>NUCLEOTIDE SEQUENCE</scope>
    <source>
        <tissue evidence="4">Shoot tissue taken approximately 20 cm above the soil surface</tissue>
    </source>
</reference>
<dbReference type="GO" id="GO:0046872">
    <property type="term" value="F:metal ion binding"/>
    <property type="evidence" value="ECO:0007669"/>
    <property type="project" value="UniProtKB-KW"/>
</dbReference>
<protein>
    <submittedName>
        <fullName evidence="4">Uncharacterized protein</fullName>
    </submittedName>
</protein>
<evidence type="ECO:0000256" key="3">
    <source>
        <dbReference type="PROSITE-ProRule" id="PRU00023"/>
    </source>
</evidence>
<keyword evidence="1" id="KW-0479">Metal-binding</keyword>
<evidence type="ECO:0000256" key="2">
    <source>
        <dbReference type="ARBA" id="ARBA00022833"/>
    </source>
</evidence>
<dbReference type="PROSITE" id="PS50088">
    <property type="entry name" value="ANK_REPEAT"/>
    <property type="match status" value="2"/>
</dbReference>
<feature type="repeat" description="ANK" evidence="3">
    <location>
        <begin position="124"/>
        <end position="155"/>
    </location>
</feature>
<dbReference type="InterPro" id="IPR036770">
    <property type="entry name" value="Ankyrin_rpt-contain_sf"/>
</dbReference>
<accession>A0A0A9G9G4</accession>
<evidence type="ECO:0000313" key="4">
    <source>
        <dbReference type="EMBL" id="JAE20079.1"/>
    </source>
</evidence>
<dbReference type="InterPro" id="IPR045258">
    <property type="entry name" value="ACAP1/2/3-like"/>
</dbReference>